<feature type="domain" description="CCHC-type" evidence="21">
    <location>
        <begin position="3468"/>
        <end position="3482"/>
    </location>
</feature>
<dbReference type="SUPFAM" id="SSF50630">
    <property type="entry name" value="Acid proteases"/>
    <property type="match status" value="2"/>
</dbReference>
<dbReference type="Gene3D" id="3.10.10.10">
    <property type="entry name" value="HIV Type 1 Reverse Transcriptase, subunit A, domain 1"/>
    <property type="match status" value="3"/>
</dbReference>
<keyword evidence="7" id="KW-0255">Endonuclease</keyword>
<evidence type="ECO:0000256" key="5">
    <source>
        <dbReference type="ARBA" id="ARBA00022722"/>
    </source>
</evidence>
<evidence type="ECO:0000256" key="9">
    <source>
        <dbReference type="ARBA" id="ARBA00022842"/>
    </source>
</evidence>
<evidence type="ECO:0000256" key="20">
    <source>
        <dbReference type="SAM" id="MobiDB-lite"/>
    </source>
</evidence>
<feature type="domain" description="CCHC-type" evidence="21">
    <location>
        <begin position="2111"/>
        <end position="2126"/>
    </location>
</feature>
<evidence type="ECO:0000256" key="17">
    <source>
        <dbReference type="ARBA" id="ARBA00033113"/>
    </source>
</evidence>
<evidence type="ECO:0000256" key="3">
    <source>
        <dbReference type="ARBA" id="ARBA00022679"/>
    </source>
</evidence>
<dbReference type="CDD" id="cd00303">
    <property type="entry name" value="retropepsin_like"/>
    <property type="match status" value="2"/>
</dbReference>
<evidence type="ECO:0000256" key="15">
    <source>
        <dbReference type="ARBA" id="ARBA00030524"/>
    </source>
</evidence>
<feature type="region of interest" description="Disordered" evidence="20">
    <location>
        <begin position="2145"/>
        <end position="2202"/>
    </location>
</feature>
<feature type="domain" description="Peptidase A2" evidence="22">
    <location>
        <begin position="3524"/>
        <end position="3601"/>
    </location>
</feature>
<evidence type="ECO:0000256" key="2">
    <source>
        <dbReference type="ARBA" id="ARBA00022670"/>
    </source>
</evidence>
<dbReference type="InterPro" id="IPR041588">
    <property type="entry name" value="Integrase_H2C2"/>
</dbReference>
<feature type="domain" description="Integrase catalytic" evidence="24">
    <location>
        <begin position="479"/>
        <end position="645"/>
    </location>
</feature>
<feature type="domain" description="Reverse transcriptase" evidence="23">
    <location>
        <begin position="2512"/>
        <end position="2691"/>
    </location>
</feature>
<keyword evidence="4" id="KW-0548">Nucleotidyltransferase</keyword>
<dbReference type="Gene3D" id="1.10.340.70">
    <property type="match status" value="2"/>
</dbReference>
<dbReference type="InterPro" id="IPR018061">
    <property type="entry name" value="Retropepsins"/>
</dbReference>
<dbReference type="SUPFAM" id="SSF56672">
    <property type="entry name" value="DNA/RNA polymerases"/>
    <property type="match status" value="4"/>
</dbReference>
<dbReference type="InterPro" id="IPR001584">
    <property type="entry name" value="Integrase_cat-core"/>
</dbReference>
<dbReference type="Gene3D" id="3.10.20.370">
    <property type="match status" value="2"/>
</dbReference>
<feature type="compositionally biased region" description="Polar residues" evidence="20">
    <location>
        <begin position="3394"/>
        <end position="3427"/>
    </location>
</feature>
<evidence type="ECO:0000256" key="12">
    <source>
        <dbReference type="ARBA" id="ARBA00022918"/>
    </source>
</evidence>
<dbReference type="PANTHER" id="PTHR37984:SF5">
    <property type="entry name" value="PROTEIN NYNRIN-LIKE"/>
    <property type="match status" value="1"/>
</dbReference>
<dbReference type="Pfam" id="PF17919">
    <property type="entry name" value="RT_RNaseH_2"/>
    <property type="match status" value="1"/>
</dbReference>
<dbReference type="PROSITE" id="PS50158">
    <property type="entry name" value="ZF_CCHC"/>
    <property type="match status" value="2"/>
</dbReference>
<dbReference type="EC" id="2.7.7.49" evidence="1"/>
<dbReference type="InterPro" id="IPR021109">
    <property type="entry name" value="Peptidase_aspartic_dom_sf"/>
</dbReference>
<dbReference type="Pfam" id="PF13976">
    <property type="entry name" value="gag_pre-integrs"/>
    <property type="match status" value="1"/>
</dbReference>
<feature type="domain" description="Peptidase A2" evidence="22">
    <location>
        <begin position="2216"/>
        <end position="2231"/>
    </location>
</feature>
<evidence type="ECO:0000256" key="18">
    <source>
        <dbReference type="ARBA" id="ARBA00057243"/>
    </source>
</evidence>
<dbReference type="Pfam" id="PF00077">
    <property type="entry name" value="RVP"/>
    <property type="match status" value="1"/>
</dbReference>
<dbReference type="CDD" id="cd09274">
    <property type="entry name" value="RNase_HI_RT_Ty3"/>
    <property type="match status" value="2"/>
</dbReference>
<evidence type="ECO:0000313" key="26">
    <source>
        <dbReference type="Proteomes" id="UP001235939"/>
    </source>
</evidence>
<dbReference type="CDD" id="cd09272">
    <property type="entry name" value="RNase_HI_RT_Ty1"/>
    <property type="match status" value="1"/>
</dbReference>
<sequence>MTTELPQIQKFNGDNFHLWKFQMKIILEAKDLLSVTDGSEVKPEIEDIAKFSNWKKKDAKSKMLITTALEFKYLQQIVNCQTSAEMWKKLSTIYELKSETNKYLLQQRFFEYKMNPNDNIATHISKVETLAQQMKDLGEPISDVALITKIICSLPDKYKNFITAWDSVSSEEKTLENLTARLLKEESLQDHWDSSGNSKPDNALMTFSKFNRNSTASNKQQQHQQSIKDKKKNTHCGYCKKKGHWWKECYKRKEEQKGQQPSSSSRDDSCAFSAETSAFLAETKDSWIADSGATDHMTFRREWFSTFEEIPEGVHPVCLGDGKKIYAKGKRNIDILSYVDSQKINATLLDVLYVPELETNLFSISTATKHGLTLICKGNQIKLTKNSKVLVTGIKDNSNLYRIFIKAKQSSQTHVAQLSLDIWHQRMGHVNPIKLTQMFENNVFEDDIKIREKPDSLLCEACIYGKQNRKVFHASTSPNSTYPGELIYSDVCGPMSKRSPGGSLYFVSFKDDFSRFRVAYFIRHKSDVLEKFKEFVKRVRTETGNKIKRFRTDNGTEFLNKNFSDYLKSLGIVHELTAPYTPEQNGIAERDNRTIVESARCLLHGRKMPLELWAEAVNTAVYLLNRCTTKVLGNSTPYEIWYKRKPSILHLKTFGCNAYVHIPKDNRKKLDKKSIRTFFVGYTDTNKNYRMWDPIARKIIISRDVIFTEANTSENIQDNQQEQVTIYSEESVDNTNTSSKPEESCRYPLRNRIRENEQTSTSCTRAISYVCYVHDQEPLNYEDAIVGQNSKQWKLAMDDEFNSLMKNQTWTYVTLPSDRKAIACKWVYKIKQNADGSNKMFKARLVAKGYSQKPGLDYGETFSPVVKFDSIRTILSLCASLDMEMIQLDVKSAFLNGDLEEELYMEQPQGYENPDFPNHVCSLQKSIYGLKQSPRMWNKKFHEFLIKFDLKPSISDSCVYTMKCKQAYILLAIYVDDCLICSVNKQHLDDIVQYLNSNFEIKTFTADYFLGLQIYRDRTTKMLFLHQASYIERTLEHYNLLDIKLQSVPSDPYSKLTKEMCPKDDQEIEEMNKIPYRQTIGSLMYLMTGTRPDIAYAVSRVSQFMNNPGPSHWTAVKKIFGYLKATKNIGICFGGSSCTTSLIGFSDADFGGDLDTRKSTTGYVFMLNNGPISWCSQKHAIDLLYVCSNDQAADIFTKALPPERFRRLRSQLGLFETTECTLGISGKSLRSLGSEVLEIGATVNGKPIREVRTNFEYCHMGGIGFDGILGLPGLRALKLHLSYDGSIKSDYEQKEDPTKSAFLSSLQIMEMSPQPPRIPLDKIRTGDDVLRAFSHCFCKDIRDMGGGSTITAPKLRMLTSKPVYRRQYPIPNKLVSKIHIPESDRDYFTFSLPWGRYRFTRLPQGAKTSAQVFQWAMNLVLGDLLFKCVRLYIDDVIVYIDSHEQNVADLATVLERLSKFGLKAKCGKSYFFRDSVEYLGHVIDQNGIKPMWDNVAALRDLKRPHNIKAVRSLLGTVNYYRRFIPNAGGVLAPLRNLLRKGQRFTWGIVEQTAFETVKEILTSEPLLIHPTIGIPFILNTDASGIAVGACLQQEANGAVRPIAYYSKRLTGPEIRYSTIEKEAYAIVLSLQHFKHLLAGSRVEGVCKAMGVGAVNTTAWRPQSNGAVERLNRTVIESLRRCTAGNNWDTTLPMVAFAIRTTVHTGTGFTPAKLVFGHELRLPQPFQEGELNPVCEDSITEMAVFYERPVEPEESQERTTIRSPLGIVDGGVIGDKVGDLEIRRSTRTPGNETVTRRSRRLQGLQPELSTVLAFPARKKMEREENRPFCHRWRDPTVFSGERGEDSQRWLSDFQRVARYNKWDDSMCLANVIFYLTGTAKCWFENFEEILNSWEEFKIKFCEIFGNKEDTARKAENILRTRAQTSGENVESYIQEVLLLCKQSNPRMSEGEKVSHLIKGVAEEVYQALVGKYISTVDQFVAFCRRFEAFKRMRVAPPRFNRLPNVTTISTAEPENLEALIRRIVREEVQKFMAPPSTFAAQDIDTPSPDLRDVIRSEIQQTLAPISAPRQPESFCPRRQYLPQNDQGYRRRTEGPPNNQRTQWRTEDDRPICFHCGRPGHVARYCRDRRQAFADARLGRETVDFGRPRTENYTMGESGSELSQGRFRNPSPYPHRGRFQAPRRTSQSPARRPSRSPSRRTATMEKNWISVNIQGRNVQALVDSGADYSVISEAFRRSIKAPVFKENGPLLRAADKKPIVTLGKCSLEVQIKGLDIIFDFVVAAECSHDVILGWDFFKATDAIIDCGENKLYLSKAEKSYEWKDLKLCAAMDCVIPPKSFGKIVVTSQDVFGSRDVVVTGSKRLQLEKGLFIPSSLVRFLHGRAVLWVTNSTHQSQVIPSDMKIGTMQDLEVGSISNLDACSEIAGKDEVTSPDVRECLISMISTDLEETKKNRLLTCLNEFSDIFDFEKKSFPVSGEIKHKIDTSDYPPVRQRPYRVSPAERRVIQSEVEKMMETKIIRPSSSPWASPVILVRKKDGSLRFCVDYRRLNKITKKDVYPLPRIDDALDTLSGSRYFSTMDMRSGYWQIEVDDKDREKTAFITPDGLYEFNVMPFGLCNAPATFERMIDNVLRGLKWDMCLCYLDDIVVYGSTFKEHLTRLYKVLRCIQQAGLCLNYKKCHFASRQITILGHVVNEFGTQPDPEKVKAIVHFPKPRNISETRSFLGLSSYYRRFIKSYANKSRPLNSLLKKDEKFIWGEEQDESFRILKQELGSSPVLGHFIEGAETHVHTDASGYGLGAVLVQIQNDAERPIAYASRTLTKAEKNYSTTEKECLAVVWALGKFRPYLYGRPFTVVTDHHSLCWLVGLKDPSGRLARWALKLQEYDINIVYKSGRKHKDADCLSRSPLADTAEIEGHITSIQDIAEEQSKDPHLVGIREKLANENLKGYQMIGGVLYKKNYDPEGKPWLLVVPKQMRHEILKDVHDTPMAGHLGFAKTYDRVRKRFYWPGLYRTVSQYIAHCKECQRRKGVPQKPPGLLVPIPPTTSPFQKIGIDYLGRFPISHTGNRWIIVATDYLTRFAITKAAATAEATELATFLIEDVILKHGAPREIITDRGRNFMSQTIREINNLNGTIHRFTTAYHPQTNGLTERLNKTLTDMISMMVETRSGKMQDPAQERIQAEESAKPQPGATIGRDASSDPVVLNPNIDIPKYDGTEDPRPWIESLEEIGFLYHWADYIISRYAAMNMTGSAKTWLNLHKASFTSWENIKIRLIQDFSLDANKEELRMKLNRMQHWNEPAIRFAEDILVLCNKVDPAMEEETKIEHVIGGLKKEYSFALYLNPPKTTDDLLVVCKKMDYFEKKYRERVEKSRNLYNGPRYSRPQQQSRYVPPTAARNYQTTSRPQAPVSNNYKNDSPPTPRQYRNNFPQPSTPRRPYNPNFVPKPNLQRNTYNKSQEVSKNRTEDGRPICFKCNKPGHVARYCRVKFIRILEEDPADTQEKVEEKGQMNEISEKSGPRLYADIGTFEALVDTGADLSVVDLRTALDTGHGISKLAKICAGPDGKKLDMVGSIFLNIKIDDETLSHNFVILKTHLRTLILGRDFLKKMNAKIDCKQETIKYDLTNNHDEINFEMLKIKSAKDSIVPECSMKLIKALVETEDGEYIIEESSKMFQTNGLRLARSLINVINRETHIWITNPYPRPLKIMKNQTLAFGSSPAKINVSREREVEKNEEPRFQINENLSPKEQKELKQVLERYGDLFSSRLGRTNLAKHRIDTEDAKPIKHKPYRVSAKERDIIKEQIDEMLTEGIIRPSSSPWSFPVILVKKRDGKYRFCVDYRKLNNVTVKDVYPIPRIDEVMDTLQGSTHFSAIDLRSGYWQVEVEERDKEKTAFTTAHGLYEFNVMPFGLCNAPATFERNMENMLGNLRWQICLCYLDDVIIYSPDFPTHLKRLEAVFRCFRESNLRLNDKKCRFAFEELEILGYITSKHGIKPAEHNIKAVRNFPRPKKVKEVQSFLGMCSYYRKFIKDFSKIADPLTNLIKKSVSFTWTERQEEAFQTLKTALLSPPILGHFNPNAPTYVHTDASNIGIGATLVQDIGGEEKVISYLSRTLSKAEQNYSTTEKECLAVVWSMSKLRPYLYGRHFKIVTDHHALCWLKNLKDPTGRLARWALKIQEYDFDIIHKSGKKHLDADGLSRGPLPETDWDEDFERLFLNQITDEEDKFIESVKKNLNGSRRSIAQNFKEEDGCLYKKNPNPEGRAWLLVVPENKKREIMKEYHNHMSNGHLGVARTMYRIKSKYFWPSMLKDVSEFVKTCHLCQSRKGSNQLPSGLLQPIPPANFPFERIGIDFVGPLPSTKNRKKWIIVLTDYYTRYAETRAVSEATVKEVSKFLVEDIFLRHGAPQYLISDRGSQFTSNLMKEVMKTCKIKHCFTTSYHPQTNGLTERLNRTLINMLSMYVNTDQKNWDEILPFITHAYNTTIQETTGYSPFFLMFGREPTSLLDDRNISVNIDKDDYDEYIKHHLDKINRTRKLVINNTIKTQERMKKNYDKKHMERSYEPGELVAVWTPIRKIGKCEKLLRKYFGPYRILKKLSNVNYLIEPKDNPGQDPLIVHVSRLKPYFERIDE</sequence>
<dbReference type="InterPro" id="IPR012337">
    <property type="entry name" value="RNaseH-like_sf"/>
</dbReference>
<feature type="non-terminal residue" evidence="25">
    <location>
        <position position="1"/>
    </location>
</feature>
<dbReference type="InterPro" id="IPR036875">
    <property type="entry name" value="Znf_CCHC_sf"/>
</dbReference>
<keyword evidence="14" id="KW-0511">Multifunctional enzyme</keyword>
<feature type="region of interest" description="Disordered" evidence="20">
    <location>
        <begin position="3370"/>
        <end position="3459"/>
    </location>
</feature>
<dbReference type="Pfam" id="PF13975">
    <property type="entry name" value="gag-asp_proteas"/>
    <property type="match status" value="1"/>
</dbReference>
<organism evidence="25 26">
    <name type="scientific">Cordylochernes scorpioides</name>
    <dbReference type="NCBI Taxonomy" id="51811"/>
    <lineage>
        <taxon>Eukaryota</taxon>
        <taxon>Metazoa</taxon>
        <taxon>Ecdysozoa</taxon>
        <taxon>Arthropoda</taxon>
        <taxon>Chelicerata</taxon>
        <taxon>Arachnida</taxon>
        <taxon>Pseudoscorpiones</taxon>
        <taxon>Cheliferoidea</taxon>
        <taxon>Chernetidae</taxon>
        <taxon>Cordylochernes</taxon>
    </lineage>
</organism>
<dbReference type="PROSITE" id="PS50994">
    <property type="entry name" value="INTEGRASE"/>
    <property type="match status" value="4"/>
</dbReference>
<proteinExistence type="predicted"/>
<dbReference type="InterPro" id="IPR054722">
    <property type="entry name" value="PolX-like_BBD"/>
</dbReference>
<dbReference type="SUPFAM" id="SSF53098">
    <property type="entry name" value="Ribonuclease H-like"/>
    <property type="match status" value="4"/>
</dbReference>
<feature type="domain" description="Integrase catalytic" evidence="24">
    <location>
        <begin position="1500"/>
        <end position="1718"/>
    </location>
</feature>
<evidence type="ECO:0000256" key="4">
    <source>
        <dbReference type="ARBA" id="ARBA00022695"/>
    </source>
</evidence>
<dbReference type="Proteomes" id="UP001235939">
    <property type="component" value="Chromosome 06"/>
</dbReference>
<dbReference type="Gene3D" id="3.30.70.270">
    <property type="match status" value="6"/>
</dbReference>
<feature type="region of interest" description="Disordered" evidence="20">
    <location>
        <begin position="2061"/>
        <end position="2110"/>
    </location>
</feature>
<feature type="domain" description="Integrase catalytic" evidence="24">
    <location>
        <begin position="3041"/>
        <end position="3207"/>
    </location>
</feature>
<feature type="compositionally biased region" description="Polar residues" evidence="20">
    <location>
        <begin position="2149"/>
        <end position="2161"/>
    </location>
</feature>
<keyword evidence="3" id="KW-0808">Transferase</keyword>
<evidence type="ECO:0000256" key="7">
    <source>
        <dbReference type="ARBA" id="ARBA00022759"/>
    </source>
</evidence>
<dbReference type="Pfam" id="PF25597">
    <property type="entry name" value="SH3_retrovirus"/>
    <property type="match status" value="1"/>
</dbReference>
<dbReference type="Pfam" id="PF14223">
    <property type="entry name" value="Retrotran_gag_2"/>
    <property type="match status" value="1"/>
</dbReference>
<dbReference type="InterPro" id="IPR036397">
    <property type="entry name" value="RNaseH_sf"/>
</dbReference>
<dbReference type="InterPro" id="IPR041373">
    <property type="entry name" value="RT_RNaseH"/>
</dbReference>
<keyword evidence="19" id="KW-0863">Zinc-finger</keyword>
<dbReference type="Pfam" id="PF22936">
    <property type="entry name" value="Pol_BBD"/>
    <property type="match status" value="1"/>
</dbReference>
<accession>A0ABY6KK45</accession>
<evidence type="ECO:0000256" key="8">
    <source>
        <dbReference type="ARBA" id="ARBA00022801"/>
    </source>
</evidence>
<dbReference type="Pfam" id="PF07727">
    <property type="entry name" value="RVT_2"/>
    <property type="match status" value="1"/>
</dbReference>
<feature type="domain" description="Reverse transcriptase" evidence="23">
    <location>
        <begin position="3804"/>
        <end position="3983"/>
    </location>
</feature>
<name>A0ABY6KK45_9ARAC</name>
<keyword evidence="8" id="KW-0378">Hydrolase</keyword>
<evidence type="ECO:0000256" key="19">
    <source>
        <dbReference type="PROSITE-ProRule" id="PRU00047"/>
    </source>
</evidence>
<dbReference type="SUPFAM" id="SSF57756">
    <property type="entry name" value="Retrovirus zinc finger-like domains"/>
    <property type="match status" value="1"/>
</dbReference>
<keyword evidence="5" id="KW-0540">Nuclease</keyword>
<dbReference type="InterPro" id="IPR013103">
    <property type="entry name" value="RVT_2"/>
</dbReference>
<dbReference type="InterPro" id="IPR050951">
    <property type="entry name" value="Retrovirus_Pol_polyprotein"/>
</dbReference>
<keyword evidence="26" id="KW-1185">Reference proteome</keyword>
<dbReference type="InterPro" id="IPR001878">
    <property type="entry name" value="Znf_CCHC"/>
</dbReference>
<dbReference type="Gene3D" id="3.30.420.10">
    <property type="entry name" value="Ribonuclease H-like superfamily/Ribonuclease H"/>
    <property type="match status" value="4"/>
</dbReference>
<evidence type="ECO:0000256" key="11">
    <source>
        <dbReference type="ARBA" id="ARBA00022908"/>
    </source>
</evidence>
<dbReference type="InterPro" id="IPR054465">
    <property type="entry name" value="Integrase_p58-like_C"/>
</dbReference>
<keyword evidence="12" id="KW-0695">RNA-directed DNA polymerase</keyword>
<evidence type="ECO:0000259" key="22">
    <source>
        <dbReference type="PROSITE" id="PS50175"/>
    </source>
</evidence>
<dbReference type="PANTHER" id="PTHR37984">
    <property type="entry name" value="PROTEIN CBG26694"/>
    <property type="match status" value="1"/>
</dbReference>
<dbReference type="Pfam" id="PF17921">
    <property type="entry name" value="Integrase_H2C2"/>
    <property type="match status" value="2"/>
</dbReference>
<feature type="compositionally biased region" description="Polar residues" evidence="20">
    <location>
        <begin position="3445"/>
        <end position="3454"/>
    </location>
</feature>
<reference evidence="25 26" key="1">
    <citation type="submission" date="2022-01" db="EMBL/GenBank/DDBJ databases">
        <title>A chromosomal length assembly of Cordylochernes scorpioides.</title>
        <authorList>
            <person name="Zeh D."/>
            <person name="Zeh J."/>
        </authorList>
    </citation>
    <scope>NUCLEOTIDE SEQUENCE [LARGE SCALE GENOMIC DNA]</scope>
    <source>
        <strain evidence="25">IN4F17</strain>
        <tissue evidence="25">Whole Body</tissue>
    </source>
</reference>
<dbReference type="InterPro" id="IPR057670">
    <property type="entry name" value="SH3_retrovirus"/>
</dbReference>
<dbReference type="InterPro" id="IPR041577">
    <property type="entry name" value="RT_RNaseH_2"/>
</dbReference>
<evidence type="ECO:0000259" key="21">
    <source>
        <dbReference type="PROSITE" id="PS50158"/>
    </source>
</evidence>
<dbReference type="PROSITE" id="PS00141">
    <property type="entry name" value="ASP_PROTEASE"/>
    <property type="match status" value="2"/>
</dbReference>
<evidence type="ECO:0000313" key="25">
    <source>
        <dbReference type="EMBL" id="UYV69079.1"/>
    </source>
</evidence>
<evidence type="ECO:0000259" key="24">
    <source>
        <dbReference type="PROSITE" id="PS50994"/>
    </source>
</evidence>
<keyword evidence="19" id="KW-0862">Zinc</keyword>
<evidence type="ECO:0000256" key="16">
    <source>
        <dbReference type="ARBA" id="ARBA00032154"/>
    </source>
</evidence>
<dbReference type="Pfam" id="PF00665">
    <property type="entry name" value="rve"/>
    <property type="match status" value="3"/>
</dbReference>
<dbReference type="InterPro" id="IPR001995">
    <property type="entry name" value="Peptidase_A2_cat"/>
</dbReference>
<feature type="compositionally biased region" description="Basic and acidic residues" evidence="20">
    <location>
        <begin position="3165"/>
        <end position="3183"/>
    </location>
</feature>
<dbReference type="InterPro" id="IPR000477">
    <property type="entry name" value="RT_dom"/>
</dbReference>
<feature type="domain" description="Integrase catalytic" evidence="24">
    <location>
        <begin position="4335"/>
        <end position="4494"/>
    </location>
</feature>
<dbReference type="PROSITE" id="PS50175">
    <property type="entry name" value="ASP_PROT_RETROV"/>
    <property type="match status" value="2"/>
</dbReference>
<dbReference type="InterPro" id="IPR001969">
    <property type="entry name" value="Aspartic_peptidase_AS"/>
</dbReference>
<gene>
    <name evidence="25" type="ORF">LAZ67_6002296</name>
</gene>
<evidence type="ECO:0000256" key="13">
    <source>
        <dbReference type="ARBA" id="ARBA00023125"/>
    </source>
</evidence>
<keyword evidence="2" id="KW-0645">Protease</keyword>
<dbReference type="Pfam" id="PF00078">
    <property type="entry name" value="RVT_1"/>
    <property type="match status" value="3"/>
</dbReference>
<dbReference type="Gene3D" id="2.40.70.10">
    <property type="entry name" value="Acid Proteases"/>
    <property type="match status" value="2"/>
</dbReference>
<evidence type="ECO:0000256" key="10">
    <source>
        <dbReference type="ARBA" id="ARBA00022884"/>
    </source>
</evidence>
<protein>
    <recommendedName>
        <fullName evidence="1">RNA-directed DNA polymerase</fullName>
        <ecNumber evidence="1">2.7.7.49</ecNumber>
    </recommendedName>
    <alternativeName>
        <fullName evidence="15">Gag-Pol-p199</fullName>
    </alternativeName>
    <alternativeName>
        <fullName evidence="16">TY1A-TY1B</fullName>
    </alternativeName>
    <alternativeName>
        <fullName evidence="17">p190</fullName>
    </alternativeName>
</protein>
<keyword evidence="10" id="KW-0694">RNA-binding</keyword>
<comment type="function">
    <text evidence="18">Capsid protein (CA) is the structural component of the virus-like particle (VLP), forming the shell that encapsulates the retrotransposons dimeric RNA genome. The particles are assembled from trimer-clustered units and there are holes in the capsid shells that allow for the diffusion of macromolecules. CA also has nucleocapsid-like chaperone activity, promoting primer tRNA(i)-Met annealing to the multipartite primer-binding site (PBS), dimerization of Ty1 RNA and initiation of reverse transcription.</text>
</comment>
<keyword evidence="19" id="KW-0479">Metal-binding</keyword>
<feature type="region of interest" description="Disordered" evidence="20">
    <location>
        <begin position="3165"/>
        <end position="3212"/>
    </location>
</feature>
<evidence type="ECO:0000256" key="6">
    <source>
        <dbReference type="ARBA" id="ARBA00022750"/>
    </source>
</evidence>
<evidence type="ECO:0000259" key="23">
    <source>
        <dbReference type="PROSITE" id="PS50878"/>
    </source>
</evidence>
<dbReference type="InterPro" id="IPR025724">
    <property type="entry name" value="GAG-pre-integrase_dom"/>
</dbReference>
<dbReference type="CDD" id="cd01647">
    <property type="entry name" value="RT_LTR"/>
    <property type="match status" value="3"/>
</dbReference>
<keyword evidence="6" id="KW-0064">Aspartyl protease</keyword>
<dbReference type="Pfam" id="PF22938">
    <property type="entry name" value="Integrase_p58_C"/>
    <property type="match status" value="1"/>
</dbReference>
<feature type="compositionally biased region" description="Low complexity" evidence="20">
    <location>
        <begin position="2180"/>
        <end position="2189"/>
    </location>
</feature>
<dbReference type="Pfam" id="PF17917">
    <property type="entry name" value="RT_RNaseH"/>
    <property type="match status" value="2"/>
</dbReference>
<dbReference type="SMART" id="SM00343">
    <property type="entry name" value="ZnF_C2HC"/>
    <property type="match status" value="3"/>
</dbReference>
<evidence type="ECO:0000256" key="14">
    <source>
        <dbReference type="ARBA" id="ARBA00023268"/>
    </source>
</evidence>
<keyword evidence="9" id="KW-0460">Magnesium</keyword>
<dbReference type="InterPro" id="IPR043502">
    <property type="entry name" value="DNA/RNA_pol_sf"/>
</dbReference>
<evidence type="ECO:0000256" key="1">
    <source>
        <dbReference type="ARBA" id="ARBA00012493"/>
    </source>
</evidence>
<dbReference type="InterPro" id="IPR005162">
    <property type="entry name" value="Retrotrans_gag_dom"/>
</dbReference>
<dbReference type="InterPro" id="IPR043128">
    <property type="entry name" value="Rev_trsase/Diguanyl_cyclase"/>
</dbReference>
<dbReference type="PROSITE" id="PS50878">
    <property type="entry name" value="RT_POL"/>
    <property type="match status" value="2"/>
</dbReference>
<keyword evidence="11" id="KW-0229">DNA integration</keyword>
<dbReference type="Pfam" id="PF03732">
    <property type="entry name" value="Retrotrans_gag"/>
    <property type="match status" value="1"/>
</dbReference>
<dbReference type="EMBL" id="CP092868">
    <property type="protein sequence ID" value="UYV69079.1"/>
    <property type="molecule type" value="Genomic_DNA"/>
</dbReference>
<keyword evidence="13" id="KW-0238">DNA-binding</keyword>